<feature type="chain" id="PRO_5038999535" description="Lipocalin-like domain-containing protein" evidence="2">
    <location>
        <begin position="26"/>
        <end position="147"/>
    </location>
</feature>
<comment type="caution">
    <text evidence="3">The sequence shown here is derived from an EMBL/GenBank/DDBJ whole genome shotgun (WGS) entry which is preliminary data.</text>
</comment>
<evidence type="ECO:0000313" key="4">
    <source>
        <dbReference type="Proteomes" id="UP000886819"/>
    </source>
</evidence>
<dbReference type="Proteomes" id="UP000886819">
    <property type="component" value="Unassembled WGS sequence"/>
</dbReference>
<sequence length="147" mass="15656">MMMKKALGLSLALLLAMAAVGPGMAEEASFVGIWELTGIIDASGTERSGEDIAHIVSALVLSGDGSWFMVLNEVSASGTWTVTDGRIVTEFSAGGVMEYTPSADGTLRSRDEGMEYIFTRVTLEEAQADGSGTERETTDGYRRAEYV</sequence>
<evidence type="ECO:0008006" key="5">
    <source>
        <dbReference type="Google" id="ProtNLM"/>
    </source>
</evidence>
<accession>A0A9D0YWZ5</accession>
<gene>
    <name evidence="3" type="ORF">IAA66_08565</name>
</gene>
<organism evidence="3 4">
    <name type="scientific">Candidatus Avichristensenella intestinipullorum</name>
    <dbReference type="NCBI Taxonomy" id="2840693"/>
    <lineage>
        <taxon>Bacteria</taxon>
        <taxon>Bacillati</taxon>
        <taxon>Bacillota</taxon>
        <taxon>Clostridia</taxon>
        <taxon>Candidatus Avichristensenella</taxon>
    </lineage>
</organism>
<evidence type="ECO:0000256" key="1">
    <source>
        <dbReference type="SAM" id="MobiDB-lite"/>
    </source>
</evidence>
<dbReference type="AlphaFoldDB" id="A0A9D0YWZ5"/>
<keyword evidence="2" id="KW-0732">Signal</keyword>
<name>A0A9D0YWZ5_9FIRM</name>
<feature type="region of interest" description="Disordered" evidence="1">
    <location>
        <begin position="127"/>
        <end position="147"/>
    </location>
</feature>
<dbReference type="EMBL" id="DVFI01000119">
    <property type="protein sequence ID" value="HIQ63617.1"/>
    <property type="molecule type" value="Genomic_DNA"/>
</dbReference>
<protein>
    <recommendedName>
        <fullName evidence="5">Lipocalin-like domain-containing protein</fullName>
    </recommendedName>
</protein>
<evidence type="ECO:0000313" key="3">
    <source>
        <dbReference type="EMBL" id="HIQ63617.1"/>
    </source>
</evidence>
<reference evidence="3" key="2">
    <citation type="journal article" date="2021" name="PeerJ">
        <title>Extensive microbial diversity within the chicken gut microbiome revealed by metagenomics and culture.</title>
        <authorList>
            <person name="Gilroy R."/>
            <person name="Ravi A."/>
            <person name="Getino M."/>
            <person name="Pursley I."/>
            <person name="Horton D.L."/>
            <person name="Alikhan N.F."/>
            <person name="Baker D."/>
            <person name="Gharbi K."/>
            <person name="Hall N."/>
            <person name="Watson M."/>
            <person name="Adriaenssens E.M."/>
            <person name="Foster-Nyarko E."/>
            <person name="Jarju S."/>
            <person name="Secka A."/>
            <person name="Antonio M."/>
            <person name="Oren A."/>
            <person name="Chaudhuri R.R."/>
            <person name="La Ragione R."/>
            <person name="Hildebrand F."/>
            <person name="Pallen M.J."/>
        </authorList>
    </citation>
    <scope>NUCLEOTIDE SEQUENCE</scope>
    <source>
        <strain evidence="3">ChiHile30-977</strain>
    </source>
</reference>
<reference evidence="3" key="1">
    <citation type="submission" date="2020-10" db="EMBL/GenBank/DDBJ databases">
        <authorList>
            <person name="Gilroy R."/>
        </authorList>
    </citation>
    <scope>NUCLEOTIDE SEQUENCE</scope>
    <source>
        <strain evidence="3">ChiHile30-977</strain>
    </source>
</reference>
<feature type="signal peptide" evidence="2">
    <location>
        <begin position="1"/>
        <end position="25"/>
    </location>
</feature>
<feature type="compositionally biased region" description="Basic and acidic residues" evidence="1">
    <location>
        <begin position="132"/>
        <end position="147"/>
    </location>
</feature>
<evidence type="ECO:0000256" key="2">
    <source>
        <dbReference type="SAM" id="SignalP"/>
    </source>
</evidence>
<proteinExistence type="predicted"/>